<name>M3EFA0_9LEPT</name>
<dbReference type="Pfam" id="PF07600">
    <property type="entry name" value="DUF1564"/>
    <property type="match status" value="1"/>
</dbReference>
<dbReference type="InterPro" id="IPR011458">
    <property type="entry name" value="DUF1564"/>
</dbReference>
<sequence>MDKLLLRFSEKNLKLLLKKILQFLKTYDKFLSTSKHLSKKVG</sequence>
<dbReference type="EMBL" id="AHOR02000076">
    <property type="protein sequence ID" value="EMF79758.1"/>
    <property type="molecule type" value="Genomic_DNA"/>
</dbReference>
<dbReference type="Proteomes" id="UP000011770">
    <property type="component" value="Unassembled WGS sequence"/>
</dbReference>
<proteinExistence type="predicted"/>
<evidence type="ECO:0000313" key="1">
    <source>
        <dbReference type="EMBL" id="EMF79758.1"/>
    </source>
</evidence>
<dbReference type="AlphaFoldDB" id="M3EFA0"/>
<gene>
    <name evidence="1" type="ORF">LEP1GSC188_1505</name>
</gene>
<comment type="caution">
    <text evidence="1">The sequence shown here is derived from an EMBL/GenBank/DDBJ whole genome shotgun (WGS) entry which is preliminary data.</text>
</comment>
<protein>
    <submittedName>
        <fullName evidence="1">Uncharacterized protein</fullName>
    </submittedName>
</protein>
<evidence type="ECO:0000313" key="2">
    <source>
        <dbReference type="Proteomes" id="UP000011770"/>
    </source>
</evidence>
<accession>M3EFA0</accession>
<organism evidence="1 2">
    <name type="scientific">Leptospira weilii serovar Topaz str. LT2116</name>
    <dbReference type="NCBI Taxonomy" id="1088540"/>
    <lineage>
        <taxon>Bacteria</taxon>
        <taxon>Pseudomonadati</taxon>
        <taxon>Spirochaetota</taxon>
        <taxon>Spirochaetia</taxon>
        <taxon>Leptospirales</taxon>
        <taxon>Leptospiraceae</taxon>
        <taxon>Leptospira</taxon>
    </lineage>
</organism>
<reference evidence="1 2" key="1">
    <citation type="submission" date="2013-01" db="EMBL/GenBank/DDBJ databases">
        <authorList>
            <person name="Harkins D.M."/>
            <person name="Durkin A.S."/>
            <person name="Brinkac L.M."/>
            <person name="Haft D.H."/>
            <person name="Selengut J.D."/>
            <person name="Sanka R."/>
            <person name="DePew J."/>
            <person name="Purushe J."/>
            <person name="Tulsiani S.M."/>
            <person name="Graham G.C."/>
            <person name="Burns M.-A."/>
            <person name="Dohnt M.F."/>
            <person name="Smythe L.D."/>
            <person name="McKay D.B."/>
            <person name="Craig S.B."/>
            <person name="Vinetz J.M."/>
            <person name="Sutton G.G."/>
            <person name="Nierman W.C."/>
            <person name="Fouts D.E."/>
        </authorList>
    </citation>
    <scope>NUCLEOTIDE SEQUENCE [LARGE SCALE GENOMIC DNA]</scope>
    <source>
        <strain evidence="1 2">LT2116</strain>
    </source>
</reference>